<evidence type="ECO:0000313" key="2">
    <source>
        <dbReference type="EMBL" id="BAY82252.1"/>
    </source>
</evidence>
<dbReference type="Proteomes" id="UP000218418">
    <property type="component" value="Chromosome"/>
</dbReference>
<name>A0A1Z4LLZ4_9CYAN</name>
<keyword evidence="1" id="KW-0732">Signal</keyword>
<feature type="signal peptide" evidence="1">
    <location>
        <begin position="1"/>
        <end position="30"/>
    </location>
</feature>
<organism evidence="2 3">
    <name type="scientific">Calothrix parasitica NIES-267</name>
    <dbReference type="NCBI Taxonomy" id="1973488"/>
    <lineage>
        <taxon>Bacteria</taxon>
        <taxon>Bacillati</taxon>
        <taxon>Cyanobacteriota</taxon>
        <taxon>Cyanophyceae</taxon>
        <taxon>Nostocales</taxon>
        <taxon>Calotrichaceae</taxon>
        <taxon>Calothrix</taxon>
    </lineage>
</organism>
<dbReference type="OrthoDB" id="485268at2"/>
<sequence length="165" mass="16898">MQRFIQSAARVSAVSIIACALAFVGASANAQSKGMPEGYIGVTGATLEDTGLGGLSGRISFPRAKVSLRGSLLGGSVNCGFDDCGVAAFVPTVTYDIPVAKNTNIYVGAGYLSVGISDDNNTFTGSEGILQAGAETGIGKKFVVYGDGNFYDGGSLWKLGFGYRL</sequence>
<keyword evidence="3" id="KW-1185">Reference proteome</keyword>
<gene>
    <name evidence="2" type="ORF">NIES267_17310</name>
</gene>
<dbReference type="AlphaFoldDB" id="A0A1Z4LLZ4"/>
<evidence type="ECO:0000256" key="1">
    <source>
        <dbReference type="SAM" id="SignalP"/>
    </source>
</evidence>
<proteinExistence type="predicted"/>
<accession>A0A1Z4LLZ4</accession>
<feature type="chain" id="PRO_5011989393" evidence="1">
    <location>
        <begin position="31"/>
        <end position="165"/>
    </location>
</feature>
<reference evidence="2 3" key="1">
    <citation type="submission" date="2017-06" db="EMBL/GenBank/DDBJ databases">
        <title>Genome sequencing of cyanobaciteial culture collection at National Institute for Environmental Studies (NIES).</title>
        <authorList>
            <person name="Hirose Y."/>
            <person name="Shimura Y."/>
            <person name="Fujisawa T."/>
            <person name="Nakamura Y."/>
            <person name="Kawachi M."/>
        </authorList>
    </citation>
    <scope>NUCLEOTIDE SEQUENCE [LARGE SCALE GENOMIC DNA]</scope>
    <source>
        <strain evidence="2 3">NIES-267</strain>
    </source>
</reference>
<dbReference type="EMBL" id="AP018227">
    <property type="protein sequence ID" value="BAY82252.1"/>
    <property type="molecule type" value="Genomic_DNA"/>
</dbReference>
<evidence type="ECO:0000313" key="3">
    <source>
        <dbReference type="Proteomes" id="UP000218418"/>
    </source>
</evidence>
<protein>
    <submittedName>
        <fullName evidence="2">Outer membrane insertion C-terminal signal domain protein</fullName>
    </submittedName>
</protein>